<dbReference type="InterPro" id="IPR013785">
    <property type="entry name" value="Aldolase_TIM"/>
</dbReference>
<dbReference type="PANTHER" id="PTHR22893">
    <property type="entry name" value="NADH OXIDOREDUCTASE-RELATED"/>
    <property type="match status" value="1"/>
</dbReference>
<dbReference type="SUPFAM" id="SSF51395">
    <property type="entry name" value="FMN-linked oxidoreductases"/>
    <property type="match status" value="1"/>
</dbReference>
<evidence type="ECO:0000313" key="2">
    <source>
        <dbReference type="EMBL" id="PVI03248.1"/>
    </source>
</evidence>
<organism evidence="2 3">
    <name type="scientific">Periconia macrospinosa</name>
    <dbReference type="NCBI Taxonomy" id="97972"/>
    <lineage>
        <taxon>Eukaryota</taxon>
        <taxon>Fungi</taxon>
        <taxon>Dikarya</taxon>
        <taxon>Ascomycota</taxon>
        <taxon>Pezizomycotina</taxon>
        <taxon>Dothideomycetes</taxon>
        <taxon>Pleosporomycetidae</taxon>
        <taxon>Pleosporales</taxon>
        <taxon>Massarineae</taxon>
        <taxon>Periconiaceae</taxon>
        <taxon>Periconia</taxon>
    </lineage>
</organism>
<keyword evidence="3" id="KW-1185">Reference proteome</keyword>
<evidence type="ECO:0000313" key="3">
    <source>
        <dbReference type="Proteomes" id="UP000244855"/>
    </source>
</evidence>
<feature type="domain" description="NADH:flavin oxidoreductase/NADH oxidase N-terminal" evidence="1">
    <location>
        <begin position="438"/>
        <end position="763"/>
    </location>
</feature>
<dbReference type="GO" id="GO:0010181">
    <property type="term" value="F:FMN binding"/>
    <property type="evidence" value="ECO:0007669"/>
    <property type="project" value="InterPro"/>
</dbReference>
<gene>
    <name evidence="2" type="ORF">DM02DRAFT_640702</name>
</gene>
<dbReference type="Proteomes" id="UP000244855">
    <property type="component" value="Unassembled WGS sequence"/>
</dbReference>
<evidence type="ECO:0000259" key="1">
    <source>
        <dbReference type="Pfam" id="PF00724"/>
    </source>
</evidence>
<dbReference type="OrthoDB" id="2130169at2759"/>
<dbReference type="STRING" id="97972.A0A2V1DY14"/>
<protein>
    <submittedName>
        <fullName evidence="2">Putative N-ethylmaleimide reductase</fullName>
    </submittedName>
</protein>
<dbReference type="CDD" id="cd02933">
    <property type="entry name" value="OYE_like_FMN"/>
    <property type="match status" value="1"/>
</dbReference>
<reference evidence="2 3" key="1">
    <citation type="journal article" date="2018" name="Sci. Rep.">
        <title>Comparative genomics provides insights into the lifestyle and reveals functional heterogeneity of dark septate endophytic fungi.</title>
        <authorList>
            <person name="Knapp D.G."/>
            <person name="Nemeth J.B."/>
            <person name="Barry K."/>
            <person name="Hainaut M."/>
            <person name="Henrissat B."/>
            <person name="Johnson J."/>
            <person name="Kuo A."/>
            <person name="Lim J.H.P."/>
            <person name="Lipzen A."/>
            <person name="Nolan M."/>
            <person name="Ohm R.A."/>
            <person name="Tamas L."/>
            <person name="Grigoriev I.V."/>
            <person name="Spatafora J.W."/>
            <person name="Nagy L.G."/>
            <person name="Kovacs G.M."/>
        </authorList>
    </citation>
    <scope>NUCLEOTIDE SEQUENCE [LARGE SCALE GENOMIC DNA]</scope>
    <source>
        <strain evidence="2 3">DSE2036</strain>
    </source>
</reference>
<dbReference type="Gene3D" id="3.20.20.70">
    <property type="entry name" value="Aldolase class I"/>
    <property type="match status" value="1"/>
</dbReference>
<sequence>MDPSNLSDSTEIGGSFVTNSVKSQAPASAEQFQFISIQNLGEAKGRQNQRRLRSHAVKQALRTKKALKEKEAQDAAISAAIYAENPGRAHIATNKTETLTVPSVSAPSQLLDPSLIFGVTSPRLRQLLLPISAKYAAEPVFSLSEGILFQTYRSVFRVGLTEPALLNAVKLTLVYATQGLSTSREALEYKDKAITSLRSTLGALDMSILESTMGAILLLADLSAALLTGSRRIVDHNTFVELRWTRDSWDSTFELGLGFQRVRHLLDVALVVILEDLHSLQWKRDSATFSCGDAVDLIHVDNQQASIQSRIYNRLLDASLSPLLRCFYTAAYLGATVLCCKVWVVSVIPPFVSRLLLHNLLALADDPIWSRHPDLLLWLLTLGASFSSEGNIRSEYVSLLHAQSAKGWDRAYSFWPQVQQVLKQFIWSDKAIADKEGRIEAQHRIGMPALTRFRAQDGHIPGQLMCEYYSQRATVPGTFIITESSLVSRTHDAMSPHSPMILTKAQTAGWKAVVEEVHARRCPIFCQLIAVGRVSDPELARRDGLQIVAPSAIPWNKDSAPIPVAMSAVQVADVIQSFVISARNAIDAGFDGVEIHGANGYLVDQFLQEGSNQRTDGYGGSITNRSRFAVQLLEAVGDAIGFDRLALRLSPWSTFQGMGMGKEATIAQFSDVISRAQDLNIAYLHLVESRVTGNEDTGGSESLDFAINLWKGSVLVAGGHTPESARTLVDETFPGRDIMVTFGRLFVANPDLVFRIREGIKLNRYKREYFYAGGSRGYLDYPFSESFPAH</sequence>
<dbReference type="InterPro" id="IPR045247">
    <property type="entry name" value="Oye-like"/>
</dbReference>
<proteinExistence type="predicted"/>
<dbReference type="InterPro" id="IPR001155">
    <property type="entry name" value="OxRdtase_FMN_N"/>
</dbReference>
<dbReference type="GO" id="GO:0003959">
    <property type="term" value="F:NADPH dehydrogenase activity"/>
    <property type="evidence" value="ECO:0007669"/>
    <property type="project" value="TreeGrafter"/>
</dbReference>
<accession>A0A2V1DY14</accession>
<dbReference type="PANTHER" id="PTHR22893:SF91">
    <property type="entry name" value="NADPH DEHYDROGENASE 2-RELATED"/>
    <property type="match status" value="1"/>
</dbReference>
<dbReference type="EMBL" id="KZ805333">
    <property type="protein sequence ID" value="PVI03248.1"/>
    <property type="molecule type" value="Genomic_DNA"/>
</dbReference>
<dbReference type="Pfam" id="PF00724">
    <property type="entry name" value="Oxidored_FMN"/>
    <property type="match status" value="1"/>
</dbReference>
<name>A0A2V1DY14_9PLEO</name>
<dbReference type="AlphaFoldDB" id="A0A2V1DY14"/>